<reference evidence="3" key="3">
    <citation type="submission" date="2015-04" db="UniProtKB">
        <authorList>
            <consortium name="EnsemblPlants"/>
        </authorList>
    </citation>
    <scope>IDENTIFICATION</scope>
    <source>
        <strain evidence="3">cv. Jemalong A17</strain>
    </source>
</reference>
<dbReference type="PaxDb" id="3880-AES97833"/>
<reference evidence="2 4" key="1">
    <citation type="journal article" date="2011" name="Nature">
        <title>The Medicago genome provides insight into the evolution of rhizobial symbioses.</title>
        <authorList>
            <person name="Young N.D."/>
            <person name="Debelle F."/>
            <person name="Oldroyd G.E."/>
            <person name="Geurts R."/>
            <person name="Cannon S.B."/>
            <person name="Udvardi M.K."/>
            <person name="Benedito V.A."/>
            <person name="Mayer K.F."/>
            <person name="Gouzy J."/>
            <person name="Schoof H."/>
            <person name="Van de Peer Y."/>
            <person name="Proost S."/>
            <person name="Cook D.R."/>
            <person name="Meyers B.C."/>
            <person name="Spannagl M."/>
            <person name="Cheung F."/>
            <person name="De Mita S."/>
            <person name="Krishnakumar V."/>
            <person name="Gundlach H."/>
            <person name="Zhou S."/>
            <person name="Mudge J."/>
            <person name="Bharti A.K."/>
            <person name="Murray J.D."/>
            <person name="Naoumkina M.A."/>
            <person name="Rosen B."/>
            <person name="Silverstein K.A."/>
            <person name="Tang H."/>
            <person name="Rombauts S."/>
            <person name="Zhao P.X."/>
            <person name="Zhou P."/>
            <person name="Barbe V."/>
            <person name="Bardou P."/>
            <person name="Bechner M."/>
            <person name="Bellec A."/>
            <person name="Berger A."/>
            <person name="Berges H."/>
            <person name="Bidwell S."/>
            <person name="Bisseling T."/>
            <person name="Choisne N."/>
            <person name="Couloux A."/>
            <person name="Denny R."/>
            <person name="Deshpande S."/>
            <person name="Dai X."/>
            <person name="Doyle J.J."/>
            <person name="Dudez A.M."/>
            <person name="Farmer A.D."/>
            <person name="Fouteau S."/>
            <person name="Franken C."/>
            <person name="Gibelin C."/>
            <person name="Gish J."/>
            <person name="Goldstein S."/>
            <person name="Gonzalez A.J."/>
            <person name="Green P.J."/>
            <person name="Hallab A."/>
            <person name="Hartog M."/>
            <person name="Hua A."/>
            <person name="Humphray S.J."/>
            <person name="Jeong D.H."/>
            <person name="Jing Y."/>
            <person name="Jocker A."/>
            <person name="Kenton S.M."/>
            <person name="Kim D.J."/>
            <person name="Klee K."/>
            <person name="Lai H."/>
            <person name="Lang C."/>
            <person name="Lin S."/>
            <person name="Macmil S.L."/>
            <person name="Magdelenat G."/>
            <person name="Matthews L."/>
            <person name="McCorrison J."/>
            <person name="Monaghan E.L."/>
            <person name="Mun J.H."/>
            <person name="Najar F.Z."/>
            <person name="Nicholson C."/>
            <person name="Noirot C."/>
            <person name="O'Bleness M."/>
            <person name="Paule C.R."/>
            <person name="Poulain J."/>
            <person name="Prion F."/>
            <person name="Qin B."/>
            <person name="Qu C."/>
            <person name="Retzel E.F."/>
            <person name="Riddle C."/>
            <person name="Sallet E."/>
            <person name="Samain S."/>
            <person name="Samson N."/>
            <person name="Sanders I."/>
            <person name="Saurat O."/>
            <person name="Scarpelli C."/>
            <person name="Schiex T."/>
            <person name="Segurens B."/>
            <person name="Severin A.J."/>
            <person name="Sherrier D.J."/>
            <person name="Shi R."/>
            <person name="Sims S."/>
            <person name="Singer S.R."/>
            <person name="Sinharoy S."/>
            <person name="Sterck L."/>
            <person name="Viollet A."/>
            <person name="Wang B.B."/>
            <person name="Wang K."/>
            <person name="Wang M."/>
            <person name="Wang X."/>
            <person name="Warfsmann J."/>
            <person name="Weissenbach J."/>
            <person name="White D.D."/>
            <person name="White J.D."/>
            <person name="Wiley G.B."/>
            <person name="Wincker P."/>
            <person name="Xing Y."/>
            <person name="Yang L."/>
            <person name="Yao Z."/>
            <person name="Ying F."/>
            <person name="Zhai J."/>
            <person name="Zhou L."/>
            <person name="Zuber A."/>
            <person name="Denarie J."/>
            <person name="Dixon R.A."/>
            <person name="May G.D."/>
            <person name="Schwartz D.C."/>
            <person name="Rogers J."/>
            <person name="Quetier F."/>
            <person name="Town C.D."/>
            <person name="Roe B.A."/>
        </authorList>
    </citation>
    <scope>NUCLEOTIDE SEQUENCE [LARGE SCALE GENOMIC DNA]</scope>
    <source>
        <strain evidence="2">A17</strain>
        <strain evidence="3 4">cv. Jemalong A17</strain>
    </source>
</reference>
<keyword evidence="4" id="KW-1185">Reference proteome</keyword>
<dbReference type="EMBL" id="CM001222">
    <property type="protein sequence ID" value="KEH25994.1"/>
    <property type="molecule type" value="Genomic_DNA"/>
</dbReference>
<dbReference type="HOGENOM" id="CLU_1386036_0_0_1"/>
<proteinExistence type="predicted"/>
<evidence type="ECO:0000313" key="2">
    <source>
        <dbReference type="EMBL" id="KEH25994.1"/>
    </source>
</evidence>
<accession>A0A072U8A6</accession>
<evidence type="ECO:0000313" key="4">
    <source>
        <dbReference type="Proteomes" id="UP000002051"/>
    </source>
</evidence>
<dbReference type="eggNOG" id="KOG0017">
    <property type="taxonomic scope" value="Eukaryota"/>
</dbReference>
<evidence type="ECO:0000313" key="3">
    <source>
        <dbReference type="EnsemblPlants" id="KEH25994"/>
    </source>
</evidence>
<dbReference type="Proteomes" id="UP000002051">
    <property type="component" value="Chromosome 6"/>
</dbReference>
<protein>
    <submittedName>
        <fullName evidence="2 3">Uncharacterized protein</fullName>
    </submittedName>
</protein>
<reference evidence="2 4" key="2">
    <citation type="journal article" date="2014" name="BMC Genomics">
        <title>An improved genome release (version Mt4.0) for the model legume Medicago truncatula.</title>
        <authorList>
            <person name="Tang H."/>
            <person name="Krishnakumar V."/>
            <person name="Bidwell S."/>
            <person name="Rosen B."/>
            <person name="Chan A."/>
            <person name="Zhou S."/>
            <person name="Gentzbittel L."/>
            <person name="Childs K.L."/>
            <person name="Yandell M."/>
            <person name="Gundlach H."/>
            <person name="Mayer K.F."/>
            <person name="Schwartz D.C."/>
            <person name="Town C.D."/>
        </authorList>
    </citation>
    <scope>GENOME REANNOTATION</scope>
    <source>
        <strain evidence="2">A17</strain>
        <strain evidence="3 4">cv. Jemalong A17</strain>
    </source>
</reference>
<gene>
    <name evidence="2" type="ordered locus">MTR_6g039030</name>
</gene>
<evidence type="ECO:0000256" key="1">
    <source>
        <dbReference type="SAM" id="MobiDB-lite"/>
    </source>
</evidence>
<dbReference type="AlphaFoldDB" id="A0A072U8A6"/>
<name>A0A072U8A6_MEDTR</name>
<sequence>MNVGSEGTQNKLSLEVEWYSPWRKLQEKCDKGSENKHEIALEDFIMTGIDRSKVASMIYSIYKNNGKGIGFYEGKPKEYSLKNYCDCIKDGLKSTFVPEVVEVKTVDQLEPEVSSSKAKIISKPKNFKTKVITDSDSKTAKIKILKRSEPVPQSLIKPGSDILKSKSQKNKTVAASEKTKSKGVKPKVLNDQKLPNN</sequence>
<feature type="region of interest" description="Disordered" evidence="1">
    <location>
        <begin position="152"/>
        <end position="197"/>
    </location>
</feature>
<organism evidence="2 4">
    <name type="scientific">Medicago truncatula</name>
    <name type="common">Barrel medic</name>
    <name type="synonym">Medicago tribuloides</name>
    <dbReference type="NCBI Taxonomy" id="3880"/>
    <lineage>
        <taxon>Eukaryota</taxon>
        <taxon>Viridiplantae</taxon>
        <taxon>Streptophyta</taxon>
        <taxon>Embryophyta</taxon>
        <taxon>Tracheophyta</taxon>
        <taxon>Spermatophyta</taxon>
        <taxon>Magnoliopsida</taxon>
        <taxon>eudicotyledons</taxon>
        <taxon>Gunneridae</taxon>
        <taxon>Pentapetalae</taxon>
        <taxon>rosids</taxon>
        <taxon>fabids</taxon>
        <taxon>Fabales</taxon>
        <taxon>Fabaceae</taxon>
        <taxon>Papilionoideae</taxon>
        <taxon>50 kb inversion clade</taxon>
        <taxon>NPAAA clade</taxon>
        <taxon>Hologalegina</taxon>
        <taxon>IRL clade</taxon>
        <taxon>Trifolieae</taxon>
        <taxon>Medicago</taxon>
    </lineage>
</organism>
<dbReference type="EnsemblPlants" id="KEH25994">
    <property type="protein sequence ID" value="KEH25994"/>
    <property type="gene ID" value="MTR_6g039030"/>
</dbReference>